<keyword evidence="12" id="KW-1185">Reference proteome</keyword>
<dbReference type="eggNOG" id="COG0004">
    <property type="taxonomic scope" value="Bacteria"/>
</dbReference>
<feature type="transmembrane region" description="Helical" evidence="8">
    <location>
        <begin position="156"/>
        <end position="178"/>
    </location>
</feature>
<feature type="transmembrane region" description="Helical" evidence="8">
    <location>
        <begin position="287"/>
        <end position="304"/>
    </location>
</feature>
<sequence precursor="true">MISTFKKVSLSILLALLPFFAFAQQTESTPTINTGDTAWVLIATALVMLMTPAGLALFYGGLSHSKNTLNTVGMSYVSFCVASVAWVIVGYSLAFSEGNGLIGYLDNIFLENININEIADGTSIPKLLFVVFQGTFAAIAVAIVSGSVVERVKFSFWLVFSFLWILIVYSPITHWVWGGGFLSNSGELDFAGGTVIHINAGVAGLVLALLLGKRKDFGKSTEMPISLTLTVIGSALLWFGWFGFNAGSALGANGTAANALLVTNVAASIGGLSWIAIEWINKKKPSLLGVASGAVSGLVGITPACGYVSVSGALAIGLISGIIGYYGVIKLKKILNYDDTLDAFGIHGLVGIWGSLAAGIFANPAINADAVGALYGNFQQLGVQLLAVLVVIAYSAIATTIVYFVSSFFTKGARVDETMEKTGLDEAYHGERGFNIQ</sequence>
<name>I4AMR3_BERLS</name>
<dbReference type="STRING" id="880071.Fleli_2898"/>
<dbReference type="InterPro" id="IPR001905">
    <property type="entry name" value="Ammonium_transpt"/>
</dbReference>
<feature type="transmembrane region" description="Helical" evidence="8">
    <location>
        <begin position="39"/>
        <end position="62"/>
    </location>
</feature>
<comment type="subcellular location">
    <subcellularLocation>
        <location evidence="8">Cell membrane</location>
        <topology evidence="8">Multi-pass membrane protein</topology>
    </subcellularLocation>
    <subcellularLocation>
        <location evidence="1">Membrane</location>
        <topology evidence="1">Multi-pass membrane protein</topology>
    </subcellularLocation>
</comment>
<evidence type="ECO:0000256" key="3">
    <source>
        <dbReference type="ARBA" id="ARBA00022448"/>
    </source>
</evidence>
<dbReference type="InterPro" id="IPR018047">
    <property type="entry name" value="Ammonium_transpt_CS"/>
</dbReference>
<dbReference type="PANTHER" id="PTHR43029">
    <property type="entry name" value="AMMONIUM TRANSPORTER MEP2"/>
    <property type="match status" value="1"/>
</dbReference>
<keyword evidence="5 8" id="KW-1133">Transmembrane helix</keyword>
<evidence type="ECO:0000313" key="12">
    <source>
        <dbReference type="Proteomes" id="UP000006054"/>
    </source>
</evidence>
<reference evidence="12" key="1">
    <citation type="submission" date="2012-06" db="EMBL/GenBank/DDBJ databases">
        <title>The complete genome of Flexibacter litoralis DSM 6794.</title>
        <authorList>
            <person name="Lucas S."/>
            <person name="Copeland A."/>
            <person name="Lapidus A."/>
            <person name="Glavina del Rio T."/>
            <person name="Dalin E."/>
            <person name="Tice H."/>
            <person name="Bruce D."/>
            <person name="Goodwin L."/>
            <person name="Pitluck S."/>
            <person name="Peters L."/>
            <person name="Ovchinnikova G."/>
            <person name="Lu M."/>
            <person name="Kyrpides N."/>
            <person name="Mavromatis K."/>
            <person name="Ivanova N."/>
            <person name="Brettin T."/>
            <person name="Detter J.C."/>
            <person name="Han C."/>
            <person name="Larimer F."/>
            <person name="Land M."/>
            <person name="Hauser L."/>
            <person name="Markowitz V."/>
            <person name="Cheng J.-F."/>
            <person name="Hugenholtz P."/>
            <person name="Woyke T."/>
            <person name="Wu D."/>
            <person name="Spring S."/>
            <person name="Lang E."/>
            <person name="Kopitz M."/>
            <person name="Brambilla E."/>
            <person name="Klenk H.-P."/>
            <person name="Eisen J.A."/>
        </authorList>
    </citation>
    <scope>NUCLEOTIDE SEQUENCE [LARGE SCALE GENOMIC DNA]</scope>
    <source>
        <strain evidence="12">ATCC 23117 / DSM 6794 / NBRC 15988 / NCIMB 1366 / Sio-4</strain>
    </source>
</reference>
<dbReference type="PANTHER" id="PTHR43029:SF10">
    <property type="entry name" value="AMMONIUM TRANSPORTER MEP2"/>
    <property type="match status" value="1"/>
</dbReference>
<evidence type="ECO:0000256" key="8">
    <source>
        <dbReference type="RuleBase" id="RU362002"/>
    </source>
</evidence>
<evidence type="ECO:0000256" key="1">
    <source>
        <dbReference type="ARBA" id="ARBA00004141"/>
    </source>
</evidence>
<dbReference type="OrthoDB" id="9814202at2"/>
<dbReference type="Pfam" id="PF00909">
    <property type="entry name" value="Ammonium_transp"/>
    <property type="match status" value="1"/>
</dbReference>
<keyword evidence="6 8" id="KW-0472">Membrane</keyword>
<dbReference type="InterPro" id="IPR002229">
    <property type="entry name" value="RhesusRHD"/>
</dbReference>
<evidence type="ECO:0000256" key="6">
    <source>
        <dbReference type="ARBA" id="ARBA00023136"/>
    </source>
</evidence>
<feature type="transmembrane region" description="Helical" evidence="8">
    <location>
        <begin position="127"/>
        <end position="149"/>
    </location>
</feature>
<feature type="transmembrane region" description="Helical" evidence="8">
    <location>
        <begin position="381"/>
        <end position="405"/>
    </location>
</feature>
<dbReference type="KEGG" id="fli:Fleli_2898"/>
<dbReference type="AlphaFoldDB" id="I4AMR3"/>
<evidence type="ECO:0000256" key="5">
    <source>
        <dbReference type="ARBA" id="ARBA00022989"/>
    </source>
</evidence>
<dbReference type="GO" id="GO:0008519">
    <property type="term" value="F:ammonium channel activity"/>
    <property type="evidence" value="ECO:0007669"/>
    <property type="project" value="InterPro"/>
</dbReference>
<dbReference type="HOGENOM" id="CLU_000445_33_0_10"/>
<feature type="transmembrane region" description="Helical" evidence="8">
    <location>
        <begin position="310"/>
        <end position="329"/>
    </location>
</feature>
<keyword evidence="4 8" id="KW-0812">Transmembrane</keyword>
<keyword evidence="7 8" id="KW-0924">Ammonia transport</keyword>
<evidence type="ECO:0000256" key="7">
    <source>
        <dbReference type="ARBA" id="ARBA00023177"/>
    </source>
</evidence>
<feature type="transmembrane region" description="Helical" evidence="8">
    <location>
        <begin position="256"/>
        <end position="275"/>
    </location>
</feature>
<dbReference type="PATRIC" id="fig|880071.3.peg.2890"/>
<organism evidence="11 12">
    <name type="scientific">Bernardetia litoralis (strain ATCC 23117 / DSM 6794 / NBRC 15988 / NCIMB 1366 / Fx l1 / Sio-4)</name>
    <name type="common">Flexibacter litoralis</name>
    <dbReference type="NCBI Taxonomy" id="880071"/>
    <lineage>
        <taxon>Bacteria</taxon>
        <taxon>Pseudomonadati</taxon>
        <taxon>Bacteroidota</taxon>
        <taxon>Cytophagia</taxon>
        <taxon>Cytophagales</taxon>
        <taxon>Bernardetiaceae</taxon>
        <taxon>Bernardetia</taxon>
    </lineage>
</organism>
<evidence type="ECO:0000256" key="2">
    <source>
        <dbReference type="ARBA" id="ARBA00005887"/>
    </source>
</evidence>
<evidence type="ECO:0000256" key="9">
    <source>
        <dbReference type="SAM" id="SignalP"/>
    </source>
</evidence>
<proteinExistence type="inferred from homology"/>
<evidence type="ECO:0000313" key="11">
    <source>
        <dbReference type="EMBL" id="AFM05248.1"/>
    </source>
</evidence>
<feature type="transmembrane region" description="Helical" evidence="8">
    <location>
        <begin position="74"/>
        <end position="94"/>
    </location>
</feature>
<dbReference type="Gene3D" id="1.10.3430.10">
    <property type="entry name" value="Ammonium transporter AmtB like domains"/>
    <property type="match status" value="1"/>
</dbReference>
<feature type="signal peptide" evidence="9">
    <location>
        <begin position="1"/>
        <end position="23"/>
    </location>
</feature>
<evidence type="ECO:0000259" key="10">
    <source>
        <dbReference type="Pfam" id="PF00909"/>
    </source>
</evidence>
<comment type="similarity">
    <text evidence="2 8">Belongs to the ammonia transporter channel (TC 1.A.11.2) family.</text>
</comment>
<protein>
    <recommendedName>
        <fullName evidence="8">Ammonium transporter</fullName>
    </recommendedName>
</protein>
<gene>
    <name evidence="11" type="ordered locus">Fleli_2898</name>
</gene>
<dbReference type="Proteomes" id="UP000006054">
    <property type="component" value="Chromosome"/>
</dbReference>
<dbReference type="NCBIfam" id="TIGR00836">
    <property type="entry name" value="amt"/>
    <property type="match status" value="1"/>
</dbReference>
<dbReference type="GO" id="GO:0005886">
    <property type="term" value="C:plasma membrane"/>
    <property type="evidence" value="ECO:0007669"/>
    <property type="project" value="UniProtKB-SubCell"/>
</dbReference>
<feature type="chain" id="PRO_5003685917" description="Ammonium transporter" evidence="9">
    <location>
        <begin position="24"/>
        <end position="437"/>
    </location>
</feature>
<feature type="transmembrane region" description="Helical" evidence="8">
    <location>
        <begin position="190"/>
        <end position="211"/>
    </location>
</feature>
<keyword evidence="9" id="KW-0732">Signal</keyword>
<keyword evidence="3 8" id="KW-0813">Transport</keyword>
<feature type="domain" description="Ammonium transporter AmtB-like" evidence="10">
    <location>
        <begin position="38"/>
        <end position="433"/>
    </location>
</feature>
<dbReference type="EMBL" id="CP003345">
    <property type="protein sequence ID" value="AFM05248.1"/>
    <property type="molecule type" value="Genomic_DNA"/>
</dbReference>
<feature type="transmembrane region" description="Helical" evidence="8">
    <location>
        <begin position="341"/>
        <end position="361"/>
    </location>
</feature>
<accession>I4AMR3</accession>
<evidence type="ECO:0000256" key="4">
    <source>
        <dbReference type="ARBA" id="ARBA00022692"/>
    </source>
</evidence>
<dbReference type="PRINTS" id="PR00342">
    <property type="entry name" value="RHESUSRHD"/>
</dbReference>
<dbReference type="RefSeq" id="WP_014798682.1">
    <property type="nucleotide sequence ID" value="NC_018018.1"/>
</dbReference>
<dbReference type="SUPFAM" id="SSF111352">
    <property type="entry name" value="Ammonium transporter"/>
    <property type="match status" value="1"/>
</dbReference>
<dbReference type="InterPro" id="IPR024041">
    <property type="entry name" value="NH4_transpt_AmtB-like_dom"/>
</dbReference>
<dbReference type="PROSITE" id="PS01219">
    <property type="entry name" value="AMMONIUM_TRANSP"/>
    <property type="match status" value="1"/>
</dbReference>
<feature type="transmembrane region" description="Helical" evidence="8">
    <location>
        <begin position="223"/>
        <end position="244"/>
    </location>
</feature>
<dbReference type="InterPro" id="IPR029020">
    <property type="entry name" value="Ammonium/urea_transptr"/>
</dbReference>